<sequence length="158" mass="17022">LYETVKSELQIVQYDVAKLSVGHIELEGERREVRAEMRNVQLAAMAFSIQLATEQRSNAGVVVFFAPRPDEAAIKALGTSVGVTNARVTPAIGPAIHFLAPSLIRGIRGGLVAGSISVPSSLCCRWTCNSRIHPRCRQVVSVQMAIGVSVQMPAMPQI</sequence>
<name>A0A699ZMZ6_HAELA</name>
<gene>
    <name evidence="1" type="ORF">HaLaN_21954</name>
</gene>
<feature type="non-terminal residue" evidence="1">
    <location>
        <position position="158"/>
    </location>
</feature>
<accession>A0A699ZMZ6</accession>
<evidence type="ECO:0000313" key="2">
    <source>
        <dbReference type="Proteomes" id="UP000485058"/>
    </source>
</evidence>
<keyword evidence="2" id="KW-1185">Reference proteome</keyword>
<dbReference type="AlphaFoldDB" id="A0A699ZMZ6"/>
<proteinExistence type="predicted"/>
<reference evidence="1 2" key="1">
    <citation type="submission" date="2020-02" db="EMBL/GenBank/DDBJ databases">
        <title>Draft genome sequence of Haematococcus lacustris strain NIES-144.</title>
        <authorList>
            <person name="Morimoto D."/>
            <person name="Nakagawa S."/>
            <person name="Yoshida T."/>
            <person name="Sawayama S."/>
        </authorList>
    </citation>
    <scope>NUCLEOTIDE SEQUENCE [LARGE SCALE GENOMIC DNA]</scope>
    <source>
        <strain evidence="1 2">NIES-144</strain>
    </source>
</reference>
<dbReference type="EMBL" id="BLLF01002472">
    <property type="protein sequence ID" value="GFH24207.1"/>
    <property type="molecule type" value="Genomic_DNA"/>
</dbReference>
<comment type="caution">
    <text evidence="1">The sequence shown here is derived from an EMBL/GenBank/DDBJ whole genome shotgun (WGS) entry which is preliminary data.</text>
</comment>
<organism evidence="1 2">
    <name type="scientific">Haematococcus lacustris</name>
    <name type="common">Green alga</name>
    <name type="synonym">Haematococcus pluvialis</name>
    <dbReference type="NCBI Taxonomy" id="44745"/>
    <lineage>
        <taxon>Eukaryota</taxon>
        <taxon>Viridiplantae</taxon>
        <taxon>Chlorophyta</taxon>
        <taxon>core chlorophytes</taxon>
        <taxon>Chlorophyceae</taxon>
        <taxon>CS clade</taxon>
        <taxon>Chlamydomonadales</taxon>
        <taxon>Haematococcaceae</taxon>
        <taxon>Haematococcus</taxon>
    </lineage>
</organism>
<evidence type="ECO:0000313" key="1">
    <source>
        <dbReference type="EMBL" id="GFH24207.1"/>
    </source>
</evidence>
<protein>
    <submittedName>
        <fullName evidence="1">Uncharacterized protein</fullName>
    </submittedName>
</protein>
<feature type="non-terminal residue" evidence="1">
    <location>
        <position position="1"/>
    </location>
</feature>
<dbReference type="Proteomes" id="UP000485058">
    <property type="component" value="Unassembled WGS sequence"/>
</dbReference>